<dbReference type="AlphaFoldDB" id="A0A645F7A9"/>
<name>A0A645F7A9_9ZZZZ</name>
<evidence type="ECO:0000256" key="1">
    <source>
        <dbReference type="SAM" id="MobiDB-lite"/>
    </source>
</evidence>
<feature type="compositionally biased region" description="Basic and acidic residues" evidence="1">
    <location>
        <begin position="80"/>
        <end position="97"/>
    </location>
</feature>
<dbReference type="CDD" id="cd00085">
    <property type="entry name" value="HNHc"/>
    <property type="match status" value="1"/>
</dbReference>
<dbReference type="Pfam" id="PF01844">
    <property type="entry name" value="HNH"/>
    <property type="match status" value="1"/>
</dbReference>
<dbReference type="InterPro" id="IPR002711">
    <property type="entry name" value="HNH"/>
</dbReference>
<dbReference type="GO" id="GO:0008270">
    <property type="term" value="F:zinc ion binding"/>
    <property type="evidence" value="ECO:0007669"/>
    <property type="project" value="InterPro"/>
</dbReference>
<dbReference type="GO" id="GO:0004519">
    <property type="term" value="F:endonuclease activity"/>
    <property type="evidence" value="ECO:0007669"/>
    <property type="project" value="InterPro"/>
</dbReference>
<feature type="compositionally biased region" description="Basic and acidic residues" evidence="1">
    <location>
        <begin position="138"/>
        <end position="148"/>
    </location>
</feature>
<accession>A0A645F7A9</accession>
<sequence>MDGLGVAADGLALALPGIPGGAGAGIKAARMGEKALDAVKTIDNATDAGKVSKYSDIPNPKNVGEGKATTASQRKNILNENRKQNNGELKSDGDGRKLNQPSKSVKGQKADMNQAEIDHINPKSKGGSNDNSNLQVLSKEENLRKGNR</sequence>
<feature type="compositionally biased region" description="Polar residues" evidence="1">
    <location>
        <begin position="126"/>
        <end position="136"/>
    </location>
</feature>
<comment type="caution">
    <text evidence="3">The sequence shown here is derived from an EMBL/GenBank/DDBJ whole genome shotgun (WGS) entry which is preliminary data.</text>
</comment>
<dbReference type="SMART" id="SM00507">
    <property type="entry name" value="HNHc"/>
    <property type="match status" value="1"/>
</dbReference>
<feature type="domain" description="HNH nuclease" evidence="2">
    <location>
        <begin position="92"/>
        <end position="143"/>
    </location>
</feature>
<reference evidence="3" key="1">
    <citation type="submission" date="2019-08" db="EMBL/GenBank/DDBJ databases">
        <authorList>
            <person name="Kucharzyk K."/>
            <person name="Murdoch R.W."/>
            <person name="Higgins S."/>
            <person name="Loffler F."/>
        </authorList>
    </citation>
    <scope>NUCLEOTIDE SEQUENCE</scope>
</reference>
<evidence type="ECO:0000313" key="3">
    <source>
        <dbReference type="EMBL" id="MPN09536.1"/>
    </source>
</evidence>
<feature type="compositionally biased region" description="Polar residues" evidence="1">
    <location>
        <begin position="69"/>
        <end position="79"/>
    </location>
</feature>
<organism evidence="3">
    <name type="scientific">bioreactor metagenome</name>
    <dbReference type="NCBI Taxonomy" id="1076179"/>
    <lineage>
        <taxon>unclassified sequences</taxon>
        <taxon>metagenomes</taxon>
        <taxon>ecological metagenomes</taxon>
    </lineage>
</organism>
<protein>
    <recommendedName>
        <fullName evidence="2">HNH nuclease domain-containing protein</fullName>
    </recommendedName>
</protein>
<dbReference type="Gene3D" id="1.10.30.50">
    <property type="match status" value="1"/>
</dbReference>
<evidence type="ECO:0000259" key="2">
    <source>
        <dbReference type="SMART" id="SM00507"/>
    </source>
</evidence>
<dbReference type="InterPro" id="IPR003615">
    <property type="entry name" value="HNH_nuc"/>
</dbReference>
<proteinExistence type="predicted"/>
<dbReference type="EMBL" id="VSSQ01055650">
    <property type="protein sequence ID" value="MPN09536.1"/>
    <property type="molecule type" value="Genomic_DNA"/>
</dbReference>
<gene>
    <name evidence="3" type="ORF">SDC9_156827</name>
</gene>
<feature type="region of interest" description="Disordered" evidence="1">
    <location>
        <begin position="45"/>
        <end position="148"/>
    </location>
</feature>
<dbReference type="GO" id="GO:0003676">
    <property type="term" value="F:nucleic acid binding"/>
    <property type="evidence" value="ECO:0007669"/>
    <property type="project" value="InterPro"/>
</dbReference>